<evidence type="ECO:0000313" key="2">
    <source>
        <dbReference type="EMBL" id="TQM67283.1"/>
    </source>
</evidence>
<dbReference type="Gene3D" id="3.40.50.150">
    <property type="entry name" value="Vaccinia Virus protein VP39"/>
    <property type="match status" value="1"/>
</dbReference>
<dbReference type="GO" id="GO:0008757">
    <property type="term" value="F:S-adenosylmethionine-dependent methyltransferase activity"/>
    <property type="evidence" value="ECO:0007669"/>
    <property type="project" value="InterPro"/>
</dbReference>
<dbReference type="AlphaFoldDB" id="A0A543I9M1"/>
<keyword evidence="2" id="KW-0489">Methyltransferase</keyword>
<dbReference type="InterPro" id="IPR013216">
    <property type="entry name" value="Methyltransf_11"/>
</dbReference>
<dbReference type="RefSeq" id="WP_141966312.1">
    <property type="nucleotide sequence ID" value="NZ_VFPO01000001.1"/>
</dbReference>
<dbReference type="InterPro" id="IPR029063">
    <property type="entry name" value="SAM-dependent_MTases_sf"/>
</dbReference>
<dbReference type="Pfam" id="PF08241">
    <property type="entry name" value="Methyltransf_11"/>
    <property type="match status" value="1"/>
</dbReference>
<feature type="domain" description="Methyltransferase type 11" evidence="1">
    <location>
        <begin position="60"/>
        <end position="158"/>
    </location>
</feature>
<dbReference type="OrthoDB" id="9777638at2"/>
<accession>A0A543I9M1</accession>
<dbReference type="GO" id="GO:0032259">
    <property type="term" value="P:methylation"/>
    <property type="evidence" value="ECO:0007669"/>
    <property type="project" value="UniProtKB-KW"/>
</dbReference>
<gene>
    <name evidence="2" type="ORF">FHX41_0888</name>
</gene>
<dbReference type="SUPFAM" id="SSF53335">
    <property type="entry name" value="S-adenosyl-L-methionine-dependent methyltransferases"/>
    <property type="match status" value="1"/>
</dbReference>
<dbReference type="EMBL" id="VFPO01000001">
    <property type="protein sequence ID" value="TQM67283.1"/>
    <property type="molecule type" value="Genomic_DNA"/>
</dbReference>
<dbReference type="PANTHER" id="PTHR43591">
    <property type="entry name" value="METHYLTRANSFERASE"/>
    <property type="match status" value="1"/>
</dbReference>
<proteinExistence type="predicted"/>
<organism evidence="2 3">
    <name type="scientific">Actinomadura hallensis</name>
    <dbReference type="NCBI Taxonomy" id="337895"/>
    <lineage>
        <taxon>Bacteria</taxon>
        <taxon>Bacillati</taxon>
        <taxon>Actinomycetota</taxon>
        <taxon>Actinomycetes</taxon>
        <taxon>Streptosporangiales</taxon>
        <taxon>Thermomonosporaceae</taxon>
        <taxon>Actinomadura</taxon>
    </lineage>
</organism>
<name>A0A543I9M1_9ACTN</name>
<dbReference type="Proteomes" id="UP000316706">
    <property type="component" value="Unassembled WGS sequence"/>
</dbReference>
<reference evidence="2 3" key="1">
    <citation type="submission" date="2019-06" db="EMBL/GenBank/DDBJ databases">
        <title>Sequencing the genomes of 1000 actinobacteria strains.</title>
        <authorList>
            <person name="Klenk H.-P."/>
        </authorList>
    </citation>
    <scope>NUCLEOTIDE SEQUENCE [LARGE SCALE GENOMIC DNA]</scope>
    <source>
        <strain evidence="2 3">DSM 45043</strain>
    </source>
</reference>
<evidence type="ECO:0000313" key="3">
    <source>
        <dbReference type="Proteomes" id="UP000316706"/>
    </source>
</evidence>
<sequence length="278" mass="30203">MGSDKAAVRPEIVNVAQYEAWNGYEGRHWADHYDRYDAGNGGFNDHLLEGAAIGPRDRVLDIGCGSGQITRIAARQARLGDATGVDLSAPMLARARLLAEREGVENIAFHQGDAQVYPFPDAAFDAAVSRFGIMFFADPVAAFGNIRRALREGGRLAFLSLAPMTENDMGKILEALPPLDHSPVGHDGPLSLSDPDRIHKVLEGAGFGNVACRKVTAEQIEGRDARHAAEFFAGWGPIRYNYGESEELVDILTEAMRPFERDGAVRLKGTAWLTTARA</sequence>
<evidence type="ECO:0000259" key="1">
    <source>
        <dbReference type="Pfam" id="PF08241"/>
    </source>
</evidence>
<protein>
    <submittedName>
        <fullName evidence="2">Methyltransferase family protein</fullName>
    </submittedName>
</protein>
<dbReference type="CDD" id="cd02440">
    <property type="entry name" value="AdoMet_MTases"/>
    <property type="match status" value="1"/>
</dbReference>
<keyword evidence="2" id="KW-0808">Transferase</keyword>
<keyword evidence="3" id="KW-1185">Reference proteome</keyword>
<comment type="caution">
    <text evidence="2">The sequence shown here is derived from an EMBL/GenBank/DDBJ whole genome shotgun (WGS) entry which is preliminary data.</text>
</comment>